<proteinExistence type="inferred from homology"/>
<dbReference type="GO" id="GO:0005634">
    <property type="term" value="C:nucleus"/>
    <property type="evidence" value="ECO:0007669"/>
    <property type="project" value="UniProtKB-SubCell"/>
</dbReference>
<dbReference type="InterPro" id="IPR035994">
    <property type="entry name" value="Nucleoside_phosphorylase_sf"/>
</dbReference>
<comment type="subcellular location">
    <subcellularLocation>
        <location evidence="4">Cytoplasm</location>
    </subcellularLocation>
    <subcellularLocation>
        <location evidence="4">Nucleus</location>
    </subcellularLocation>
</comment>
<dbReference type="GeneID" id="37047066"/>
<name>A0A316YJA2_9BASI</name>
<keyword evidence="3 4" id="KW-0660">Purine salvage</keyword>
<dbReference type="InterPro" id="IPR000845">
    <property type="entry name" value="Nucleoside_phosphorylase_d"/>
</dbReference>
<dbReference type="PROSITE" id="PS01240">
    <property type="entry name" value="PNP_MTAP_2"/>
    <property type="match status" value="1"/>
</dbReference>
<dbReference type="EC" id="2.4.2.28" evidence="4"/>
<feature type="domain" description="Nucleoside phosphorylase" evidence="5">
    <location>
        <begin position="29"/>
        <end position="276"/>
    </location>
</feature>
<dbReference type="GO" id="GO:0005829">
    <property type="term" value="C:cytosol"/>
    <property type="evidence" value="ECO:0007669"/>
    <property type="project" value="TreeGrafter"/>
</dbReference>
<dbReference type="AlphaFoldDB" id="A0A316YJA2"/>
<dbReference type="RefSeq" id="XP_025376470.1">
    <property type="nucleotide sequence ID" value="XM_025525150.1"/>
</dbReference>
<dbReference type="GO" id="GO:0019509">
    <property type="term" value="P:L-methionine salvage from methylthioadenosine"/>
    <property type="evidence" value="ECO:0007669"/>
    <property type="project" value="UniProtKB-UniRule"/>
</dbReference>
<dbReference type="NCBIfam" id="TIGR01694">
    <property type="entry name" value="MTAP"/>
    <property type="match status" value="1"/>
</dbReference>
<dbReference type="Proteomes" id="UP000245768">
    <property type="component" value="Unassembled WGS sequence"/>
</dbReference>
<dbReference type="SUPFAM" id="SSF53167">
    <property type="entry name" value="Purine and uridine phosphorylases"/>
    <property type="match status" value="1"/>
</dbReference>
<feature type="site" description="Important for substrate specificity" evidence="4">
    <location>
        <position position="254"/>
    </location>
</feature>
<keyword evidence="1 4" id="KW-0328">Glycosyltransferase</keyword>
<gene>
    <name evidence="6" type="ORF">FA10DRAFT_302629</name>
</gene>
<protein>
    <recommendedName>
        <fullName evidence="4">S-methyl-5'-thioadenosine phosphorylase</fullName>
        <ecNumber evidence="4">2.4.2.28</ecNumber>
    </recommendedName>
    <alternativeName>
        <fullName evidence="4">5'-methylthioadenosine phosphorylase</fullName>
        <shortName evidence="4">MTA phosphorylase</shortName>
        <shortName evidence="4">MTAP</shortName>
        <shortName evidence="4">MTAPase</shortName>
    </alternativeName>
</protein>
<sequence length="325" mass="35022">MSASAPYAPNAPNLDFDHAPSWTGPPIHVGVIGGSGLYKLEGLDVITEVNPMTPWGHASSPITVAKTPAGTHVAFLARHGLTHSLSPSSVPSLANIAALKHLGVRCILAFSAVGSLREEIAPKDFVVPSQIIDRTKGIRRATFFGEGNQNGVVAHATFGDPFDEILRPVVEKLTRQALGPDVKVHGRKTLVCMEGPSFSTRAESIMYRAWGGDVINMSTLPEAKLAREAELSYVLIATSTDYDAWRETSAAVDVSEVIKSFQANVANSQKVLKTILDPLHDLVGDDAEAFKKAQGSMKFSVMTKPENVPTIAKDSLRFILPWYPQ</sequence>
<accession>A0A316YJA2</accession>
<dbReference type="UniPathway" id="UPA00904">
    <property type="reaction ID" value="UER00873"/>
</dbReference>
<dbReference type="Pfam" id="PF01048">
    <property type="entry name" value="PNP_UDP_1"/>
    <property type="match status" value="1"/>
</dbReference>
<feature type="binding site" evidence="4">
    <location>
        <begin position="241"/>
        <end position="243"/>
    </location>
    <ligand>
        <name>substrate</name>
    </ligand>
</feature>
<feature type="binding site" evidence="4">
    <location>
        <position position="217"/>
    </location>
    <ligand>
        <name>substrate</name>
    </ligand>
</feature>
<dbReference type="GO" id="GO:0017061">
    <property type="term" value="F:S-methyl-5-thioadenosine phosphorylase activity"/>
    <property type="evidence" value="ECO:0007669"/>
    <property type="project" value="UniProtKB-UniRule"/>
</dbReference>
<dbReference type="InParanoid" id="A0A316YJA2"/>
<dbReference type="STRING" id="215250.A0A316YJA2"/>
<feature type="binding site" evidence="4">
    <location>
        <begin position="78"/>
        <end position="79"/>
    </location>
    <ligand>
        <name>phosphate</name>
        <dbReference type="ChEBI" id="CHEBI:43474"/>
    </ligand>
</feature>
<evidence type="ECO:0000313" key="7">
    <source>
        <dbReference type="Proteomes" id="UP000245768"/>
    </source>
</evidence>
<dbReference type="CDD" id="cd09010">
    <property type="entry name" value="MTAP_SsMTAPII_like_MTIP"/>
    <property type="match status" value="1"/>
</dbReference>
<comment type="subunit">
    <text evidence="4">Homotrimer.</text>
</comment>
<keyword evidence="7" id="KW-1185">Reference proteome</keyword>
<evidence type="ECO:0000256" key="3">
    <source>
        <dbReference type="ARBA" id="ARBA00022726"/>
    </source>
</evidence>
<evidence type="ECO:0000256" key="4">
    <source>
        <dbReference type="HAMAP-Rule" id="MF_03155"/>
    </source>
</evidence>
<keyword evidence="4" id="KW-0963">Cytoplasm</keyword>
<dbReference type="PANTHER" id="PTHR42679:SF2">
    <property type="entry name" value="S-METHYL-5'-THIOADENOSINE PHOSPHORYLASE"/>
    <property type="match status" value="1"/>
</dbReference>
<comment type="function">
    <text evidence="4">Catalyzes the reversible phosphorylation of S-methyl-5'-thioadenosine (MTA) to adenine and 5-methylthioribose-1-phosphate. Involved in the breakdown of MTA, a major by-product of polyamine biosynthesis. Responsible for the first step in the methionine salvage pathway after MTA has been generated from S-adenosylmethionine. Has broad substrate specificity with 6-aminopurine nucleosides as preferred substrates.</text>
</comment>
<dbReference type="OrthoDB" id="431409at2759"/>
<keyword evidence="4" id="KW-0539">Nucleus</keyword>
<dbReference type="InterPro" id="IPR018099">
    <property type="entry name" value="Purine_phosphorylase-2_CS"/>
</dbReference>
<feature type="site" description="Important for substrate specificity" evidence="4">
    <location>
        <position position="199"/>
    </location>
</feature>
<evidence type="ECO:0000256" key="2">
    <source>
        <dbReference type="ARBA" id="ARBA00022679"/>
    </source>
</evidence>
<comment type="similarity">
    <text evidence="4">Belongs to the PNP/MTAP phosphorylase family. MTAP subfamily.</text>
</comment>
<dbReference type="FunCoup" id="A0A316YJA2">
    <property type="interactions" value="293"/>
</dbReference>
<organism evidence="6 7">
    <name type="scientific">Acaromyces ingoldii</name>
    <dbReference type="NCBI Taxonomy" id="215250"/>
    <lineage>
        <taxon>Eukaryota</taxon>
        <taxon>Fungi</taxon>
        <taxon>Dikarya</taxon>
        <taxon>Basidiomycota</taxon>
        <taxon>Ustilaginomycotina</taxon>
        <taxon>Exobasidiomycetes</taxon>
        <taxon>Exobasidiales</taxon>
        <taxon>Cryptobasidiaceae</taxon>
        <taxon>Acaromyces</taxon>
    </lineage>
</organism>
<dbReference type="FunFam" id="3.40.50.1580:FF:000008">
    <property type="entry name" value="S-methyl-5'-thioadenosine phosphorylase"/>
    <property type="match status" value="1"/>
</dbReference>
<dbReference type="HAMAP" id="MF_01963">
    <property type="entry name" value="MTAP"/>
    <property type="match status" value="1"/>
</dbReference>
<dbReference type="EMBL" id="KZ819637">
    <property type="protein sequence ID" value="PWN89272.1"/>
    <property type="molecule type" value="Genomic_DNA"/>
</dbReference>
<dbReference type="Gene3D" id="3.40.50.1580">
    <property type="entry name" value="Nucleoside phosphorylase domain"/>
    <property type="match status" value="1"/>
</dbReference>
<keyword evidence="2 4" id="KW-0808">Transferase</keyword>
<comment type="pathway">
    <text evidence="4">Amino-acid biosynthesis; L-methionine biosynthesis via salvage pathway; S-methyl-5-thio-alpha-D-ribose 1-phosphate from S-methyl-5'-thioadenosine (phosphorylase route): step 1/1.</text>
</comment>
<dbReference type="GO" id="GO:0006166">
    <property type="term" value="P:purine ribonucleoside salvage"/>
    <property type="evidence" value="ECO:0007669"/>
    <property type="project" value="UniProtKB-KW"/>
</dbReference>
<evidence type="ECO:0000313" key="6">
    <source>
        <dbReference type="EMBL" id="PWN89272.1"/>
    </source>
</evidence>
<reference evidence="6 7" key="1">
    <citation type="journal article" date="2018" name="Mol. Biol. Evol.">
        <title>Broad Genomic Sampling Reveals a Smut Pathogenic Ancestry of the Fungal Clade Ustilaginomycotina.</title>
        <authorList>
            <person name="Kijpornyongpan T."/>
            <person name="Mondo S.J."/>
            <person name="Barry K."/>
            <person name="Sandor L."/>
            <person name="Lee J."/>
            <person name="Lipzen A."/>
            <person name="Pangilinan J."/>
            <person name="LaButti K."/>
            <person name="Hainaut M."/>
            <person name="Henrissat B."/>
            <person name="Grigoriev I.V."/>
            <person name="Spatafora J.W."/>
            <person name="Aime M.C."/>
        </authorList>
    </citation>
    <scope>NUCLEOTIDE SEQUENCE [LARGE SCALE GENOMIC DNA]</scope>
    <source>
        <strain evidence="6 7">MCA 4198</strain>
    </source>
</reference>
<evidence type="ECO:0000256" key="1">
    <source>
        <dbReference type="ARBA" id="ARBA00022676"/>
    </source>
</evidence>
<feature type="binding site" evidence="4">
    <location>
        <position position="35"/>
    </location>
    <ligand>
        <name>phosphate</name>
        <dbReference type="ChEBI" id="CHEBI:43474"/>
    </ligand>
</feature>
<dbReference type="PANTHER" id="PTHR42679">
    <property type="entry name" value="S-METHYL-5'-THIOADENOSINE PHOSPHORYLASE"/>
    <property type="match status" value="1"/>
</dbReference>
<dbReference type="InterPro" id="IPR010044">
    <property type="entry name" value="MTAP"/>
</dbReference>
<evidence type="ECO:0000259" key="5">
    <source>
        <dbReference type="Pfam" id="PF01048"/>
    </source>
</evidence>
<feature type="binding site" evidence="4">
    <location>
        <position position="218"/>
    </location>
    <ligand>
        <name>phosphate</name>
        <dbReference type="ChEBI" id="CHEBI:43474"/>
    </ligand>
</feature>
<comment type="catalytic activity">
    <reaction evidence="4">
        <text>S-methyl-5'-thioadenosine + phosphate = 5-(methylsulfanyl)-alpha-D-ribose 1-phosphate + adenine</text>
        <dbReference type="Rhea" id="RHEA:11852"/>
        <dbReference type="ChEBI" id="CHEBI:16708"/>
        <dbReference type="ChEBI" id="CHEBI:17509"/>
        <dbReference type="ChEBI" id="CHEBI:43474"/>
        <dbReference type="ChEBI" id="CHEBI:58533"/>
        <dbReference type="EC" id="2.4.2.28"/>
    </reaction>
</comment>
<feature type="binding site" evidence="4">
    <location>
        <begin position="111"/>
        <end position="112"/>
    </location>
    <ligand>
        <name>phosphate</name>
        <dbReference type="ChEBI" id="CHEBI:43474"/>
    </ligand>
</feature>